<organism evidence="6 7">
    <name type="scientific">SAR92 clade bacterium</name>
    <dbReference type="NCBI Taxonomy" id="2315479"/>
    <lineage>
        <taxon>Bacteria</taxon>
        <taxon>Pseudomonadati</taxon>
        <taxon>Pseudomonadota</taxon>
        <taxon>Gammaproteobacteria</taxon>
        <taxon>Cellvibrionales</taxon>
        <taxon>Porticoccaceae</taxon>
        <taxon>SAR92 clade</taxon>
    </lineage>
</organism>
<keyword evidence="1 4" id="KW-0732">Signal</keyword>
<accession>A0A520LNF5</accession>
<reference evidence="6 7" key="1">
    <citation type="submission" date="2019-02" db="EMBL/GenBank/DDBJ databases">
        <title>Prokaryotic population dynamics and viral predation in marine succession experiment using metagenomics: the confinement effect.</title>
        <authorList>
            <person name="Haro-Moreno J.M."/>
            <person name="Rodriguez-Valera F."/>
            <person name="Lopez-Perez M."/>
        </authorList>
    </citation>
    <scope>NUCLEOTIDE SEQUENCE [LARGE SCALE GENOMIC DNA]</scope>
    <source>
        <strain evidence="6">MED-G169</strain>
    </source>
</reference>
<dbReference type="GO" id="GO:0051205">
    <property type="term" value="P:protein insertion into membrane"/>
    <property type="evidence" value="ECO:0007669"/>
    <property type="project" value="UniProtKB-UniRule"/>
</dbReference>
<dbReference type="EMBL" id="SHBO01000007">
    <property type="protein sequence ID" value="RZO08001.1"/>
    <property type="molecule type" value="Genomic_DNA"/>
</dbReference>
<dbReference type="InterPro" id="IPR007450">
    <property type="entry name" value="BamE_dom"/>
</dbReference>
<dbReference type="Proteomes" id="UP000318148">
    <property type="component" value="Unassembled WGS sequence"/>
</dbReference>
<dbReference type="GO" id="GO:0043165">
    <property type="term" value="P:Gram-negative-bacterium-type cell outer membrane assembly"/>
    <property type="evidence" value="ECO:0007669"/>
    <property type="project" value="UniProtKB-UniRule"/>
</dbReference>
<dbReference type="GO" id="GO:0030674">
    <property type="term" value="F:protein-macromolecule adaptor activity"/>
    <property type="evidence" value="ECO:0007669"/>
    <property type="project" value="TreeGrafter"/>
</dbReference>
<evidence type="ECO:0000256" key="3">
    <source>
        <dbReference type="ARBA" id="ARBA00023237"/>
    </source>
</evidence>
<keyword evidence="3 4" id="KW-0998">Cell outer membrane</keyword>
<dbReference type="HAMAP" id="MF_00925">
    <property type="entry name" value="OM_assembly_BamE"/>
    <property type="match status" value="1"/>
</dbReference>
<comment type="similarity">
    <text evidence="4">Belongs to the BamE family.</text>
</comment>
<proteinExistence type="inferred from homology"/>
<comment type="subcellular location">
    <subcellularLocation>
        <location evidence="4">Cell outer membrane</location>
        <topology evidence="4">Lipid-anchor</topology>
    </subcellularLocation>
</comment>
<comment type="caution">
    <text evidence="6">The sequence shown here is derived from an EMBL/GenBank/DDBJ whole genome shotgun (WGS) entry which is preliminary data.</text>
</comment>
<keyword evidence="4" id="KW-0564">Palmitate</keyword>
<protein>
    <recommendedName>
        <fullName evidence="4">Outer membrane protein assembly factor BamE</fullName>
    </recommendedName>
</protein>
<feature type="domain" description="Outer membrane protein assembly factor BamE" evidence="5">
    <location>
        <begin position="33"/>
        <end position="101"/>
    </location>
</feature>
<evidence type="ECO:0000256" key="2">
    <source>
        <dbReference type="ARBA" id="ARBA00023136"/>
    </source>
</evidence>
<evidence type="ECO:0000259" key="5">
    <source>
        <dbReference type="Pfam" id="PF04355"/>
    </source>
</evidence>
<dbReference type="PANTHER" id="PTHR37482:SF1">
    <property type="entry name" value="OUTER MEMBRANE PROTEIN ASSEMBLY FACTOR BAME"/>
    <property type="match status" value="1"/>
</dbReference>
<evidence type="ECO:0000313" key="6">
    <source>
        <dbReference type="EMBL" id="RZO08001.1"/>
    </source>
</evidence>
<gene>
    <name evidence="4" type="primary">bamE</name>
    <name evidence="6" type="ORF">EVB02_01040</name>
</gene>
<dbReference type="PROSITE" id="PS51257">
    <property type="entry name" value="PROKAR_LIPOPROTEIN"/>
    <property type="match status" value="1"/>
</dbReference>
<keyword evidence="4" id="KW-0449">Lipoprotein</keyword>
<dbReference type="InterPro" id="IPR026592">
    <property type="entry name" value="BamE"/>
</dbReference>
<dbReference type="Pfam" id="PF04355">
    <property type="entry name" value="BamE"/>
    <property type="match status" value="1"/>
</dbReference>
<evidence type="ECO:0000256" key="1">
    <source>
        <dbReference type="ARBA" id="ARBA00022729"/>
    </source>
</evidence>
<comment type="function">
    <text evidence="4">Part of the outer membrane protein assembly complex, which is involved in assembly and insertion of beta-barrel proteins into the outer membrane.</text>
</comment>
<evidence type="ECO:0000313" key="7">
    <source>
        <dbReference type="Proteomes" id="UP000318148"/>
    </source>
</evidence>
<dbReference type="PANTHER" id="PTHR37482">
    <property type="entry name" value="OUTER MEMBRANE PROTEIN ASSEMBLY FACTOR BAME"/>
    <property type="match status" value="1"/>
</dbReference>
<comment type="subunit">
    <text evidence="4">Part of the Bam complex.</text>
</comment>
<sequence>MKKIILIFILHTFLAGCSSVKFPSVHKIGIQQGNIIDEEMTDQLFLGMSKPQVKYVLGTPVINDTFTLNRWDYSYRYISPNGELDKKSLTLIFDASDTLKEIIKTL</sequence>
<evidence type="ECO:0000256" key="4">
    <source>
        <dbReference type="HAMAP-Rule" id="MF_00925"/>
    </source>
</evidence>
<keyword evidence="2 4" id="KW-0472">Membrane</keyword>
<dbReference type="Gene3D" id="3.30.1450.10">
    <property type="match status" value="1"/>
</dbReference>
<dbReference type="InterPro" id="IPR037873">
    <property type="entry name" value="BamE-like"/>
</dbReference>
<dbReference type="AlphaFoldDB" id="A0A520LNF5"/>
<name>A0A520LNF5_9GAMM</name>
<dbReference type="GO" id="GO:1990063">
    <property type="term" value="C:Bam protein complex"/>
    <property type="evidence" value="ECO:0007669"/>
    <property type="project" value="TreeGrafter"/>
</dbReference>